<reference evidence="1" key="1">
    <citation type="submission" date="2022-05" db="EMBL/GenBank/DDBJ databases">
        <title>An RpoN-dependent PEP-CTERM gene is involved in floc formation of an Aquincola tertiaricarbonis strain.</title>
        <authorList>
            <person name="Qiu D."/>
            <person name="Xia M."/>
        </authorList>
    </citation>
    <scope>NUCLEOTIDE SEQUENCE</scope>
    <source>
        <strain evidence="1">RN12</strain>
    </source>
</reference>
<dbReference type="InterPro" id="IPR013433">
    <property type="entry name" value="PHA_gran_rgn"/>
</dbReference>
<accession>A0ABY4SEF8</accession>
<evidence type="ECO:0000313" key="1">
    <source>
        <dbReference type="EMBL" id="URI10545.1"/>
    </source>
</evidence>
<sequence length="102" mass="11236">MARQPDIHIQRPHALGLPQARRLAQQWMQQAGEKYGLQFKTEEGSDGDTVRFERSGIQGTLAVKADQLDLQAELSFLFKAMGATVEAEIARKLDALLAKATG</sequence>
<dbReference type="EMBL" id="CP097636">
    <property type="protein sequence ID" value="URI10545.1"/>
    <property type="molecule type" value="Genomic_DNA"/>
</dbReference>
<protein>
    <submittedName>
        <fullName evidence="1">Polyhydroxyalkanoic acid system family protein</fullName>
    </submittedName>
</protein>
<name>A0ABY4SEF8_AQUTE</name>
<proteinExistence type="predicted"/>
<dbReference type="Proteomes" id="UP001056201">
    <property type="component" value="Chromosome 2"/>
</dbReference>
<dbReference type="NCBIfam" id="TIGR02610">
    <property type="entry name" value="PHA_gran_rgn"/>
    <property type="match status" value="1"/>
</dbReference>
<organism evidence="1 2">
    <name type="scientific">Aquincola tertiaricarbonis</name>
    <dbReference type="NCBI Taxonomy" id="391953"/>
    <lineage>
        <taxon>Bacteria</taxon>
        <taxon>Pseudomonadati</taxon>
        <taxon>Pseudomonadota</taxon>
        <taxon>Betaproteobacteria</taxon>
        <taxon>Burkholderiales</taxon>
        <taxon>Sphaerotilaceae</taxon>
        <taxon>Aquincola</taxon>
    </lineage>
</organism>
<dbReference type="RefSeq" id="WP_250198752.1">
    <property type="nucleotide sequence ID" value="NZ_CP097636.1"/>
</dbReference>
<evidence type="ECO:0000313" key="2">
    <source>
        <dbReference type="Proteomes" id="UP001056201"/>
    </source>
</evidence>
<gene>
    <name evidence="1" type="ORF">MW290_16210</name>
</gene>
<keyword evidence="2" id="KW-1185">Reference proteome</keyword>
<dbReference type="Pfam" id="PF09650">
    <property type="entry name" value="PHA_gran_rgn"/>
    <property type="match status" value="1"/>
</dbReference>